<dbReference type="Proteomes" id="UP000218899">
    <property type="component" value="Chromosome"/>
</dbReference>
<name>A0A1B4V382_9GAMM</name>
<dbReference type="AlphaFoldDB" id="A0A1B4V382"/>
<organism evidence="1 2">
    <name type="scientific">Sulfurifustis variabilis</name>
    <dbReference type="NCBI Taxonomy" id="1675686"/>
    <lineage>
        <taxon>Bacteria</taxon>
        <taxon>Pseudomonadati</taxon>
        <taxon>Pseudomonadota</taxon>
        <taxon>Gammaproteobacteria</taxon>
        <taxon>Acidiferrobacterales</taxon>
        <taxon>Acidiferrobacteraceae</taxon>
        <taxon>Sulfurifustis</taxon>
    </lineage>
</organism>
<dbReference type="OrthoDB" id="9760715at2"/>
<evidence type="ECO:0000313" key="2">
    <source>
        <dbReference type="Proteomes" id="UP000218899"/>
    </source>
</evidence>
<evidence type="ECO:0000313" key="1">
    <source>
        <dbReference type="EMBL" id="BAU48020.1"/>
    </source>
</evidence>
<dbReference type="SUPFAM" id="SSF117892">
    <property type="entry name" value="Band 7/SPFH domain"/>
    <property type="match status" value="1"/>
</dbReference>
<dbReference type="InterPro" id="IPR036013">
    <property type="entry name" value="Band_7/SPFH_dom_sf"/>
</dbReference>
<sequence length="102" mass="11537">MATKNYTTEWLVLQVKDVKAYVINIWDRNDVLADVTMGAIRAAVNGLTYAELVAQPPEPQVLDAVRREVNQFGFKLHKITFSDLGRVKSLRLIQHAADKLDN</sequence>
<accession>A0A1B4V382</accession>
<reference evidence="1 2" key="1">
    <citation type="submission" date="2015-08" db="EMBL/GenBank/DDBJ databases">
        <title>Complete genome sequence of Sulfurifustis variabilis.</title>
        <authorList>
            <person name="Miura A."/>
            <person name="Kojima H."/>
            <person name="Fukui M."/>
        </authorList>
    </citation>
    <scope>NUCLEOTIDE SEQUENCE [LARGE SCALE GENOMIC DNA]</scope>
    <source>
        <strain evidence="2">skN76</strain>
    </source>
</reference>
<dbReference type="RefSeq" id="WP_096460572.1">
    <property type="nucleotide sequence ID" value="NZ_AP014936.1"/>
</dbReference>
<proteinExistence type="predicted"/>
<keyword evidence="2" id="KW-1185">Reference proteome</keyword>
<dbReference type="EMBL" id="AP014936">
    <property type="protein sequence ID" value="BAU48020.1"/>
    <property type="molecule type" value="Genomic_DNA"/>
</dbReference>
<protein>
    <submittedName>
        <fullName evidence="1">Uncharacterized protein</fullName>
    </submittedName>
</protein>
<dbReference type="KEGG" id="sva:SVA_1457"/>
<gene>
    <name evidence="1" type="ORF">SVA_1457</name>
</gene>